<dbReference type="InterPro" id="IPR048003">
    <property type="entry name" value="FBXO8_F-box"/>
</dbReference>
<gene>
    <name evidence="2" type="ORF">DGYR_LOCUS7824</name>
</gene>
<comment type="caution">
    <text evidence="2">The sequence shown here is derived from an EMBL/GenBank/DDBJ whole genome shotgun (WGS) entry which is preliminary data.</text>
</comment>
<dbReference type="EMBL" id="CAJFCJ010000010">
    <property type="protein sequence ID" value="CAD5119616.1"/>
    <property type="molecule type" value="Genomic_DNA"/>
</dbReference>
<evidence type="ECO:0000259" key="1">
    <source>
        <dbReference type="PROSITE" id="PS50190"/>
    </source>
</evidence>
<organism evidence="2 3">
    <name type="scientific">Dimorphilus gyrociliatus</name>
    <dbReference type="NCBI Taxonomy" id="2664684"/>
    <lineage>
        <taxon>Eukaryota</taxon>
        <taxon>Metazoa</taxon>
        <taxon>Spiralia</taxon>
        <taxon>Lophotrochozoa</taxon>
        <taxon>Annelida</taxon>
        <taxon>Polychaeta</taxon>
        <taxon>Polychaeta incertae sedis</taxon>
        <taxon>Dinophilidae</taxon>
        <taxon>Dimorphilus</taxon>
    </lineage>
</organism>
<dbReference type="Proteomes" id="UP000549394">
    <property type="component" value="Unassembled WGS sequence"/>
</dbReference>
<dbReference type="InterPro" id="IPR035999">
    <property type="entry name" value="Sec7_dom_sf"/>
</dbReference>
<dbReference type="CDD" id="cd22088">
    <property type="entry name" value="F-box_FBXO8"/>
    <property type="match status" value="1"/>
</dbReference>
<keyword evidence="3" id="KW-1185">Reference proteome</keyword>
<evidence type="ECO:0000313" key="2">
    <source>
        <dbReference type="EMBL" id="CAD5119616.1"/>
    </source>
</evidence>
<name>A0A7I8VTJ3_9ANNE</name>
<dbReference type="AlphaFoldDB" id="A0A7I8VTJ3"/>
<dbReference type="PROSITE" id="PS50190">
    <property type="entry name" value="SEC7"/>
    <property type="match status" value="1"/>
</dbReference>
<sequence length="263" mass="30453">MGQVLIRKRLHESSQEFTDLDKLPPEVAIGILSHLNATDLCLAGCVWQHLANDQILWKGVCRSEFGFSPTGDLKASEYKRIFLQLDEATLTFNANPENGINYLLRYGLIENVPSQIAEFLYRNRKIHWRRRRDYLQKRPDVLQEIIGLENFKNLFLPNALRKFFAKNRPTNDRGEYLHLLIDAFSKRFSTCNPNLNINPEAIYVICFSLILLSVDLSSPHIRNKMSKREFIKNTKRAASIDEEFCGHLYDNIYLVGHVAPTDL</sequence>
<dbReference type="InterPro" id="IPR036047">
    <property type="entry name" value="F-box-like_dom_sf"/>
</dbReference>
<dbReference type="GO" id="GO:0005085">
    <property type="term" value="F:guanyl-nucleotide exchange factor activity"/>
    <property type="evidence" value="ECO:0007669"/>
    <property type="project" value="InterPro"/>
</dbReference>
<dbReference type="Pfam" id="PF01369">
    <property type="entry name" value="Sec7"/>
    <property type="match status" value="1"/>
</dbReference>
<dbReference type="SUPFAM" id="SSF81383">
    <property type="entry name" value="F-box domain"/>
    <property type="match status" value="1"/>
</dbReference>
<dbReference type="Pfam" id="PF12937">
    <property type="entry name" value="F-box-like"/>
    <property type="match status" value="1"/>
</dbReference>
<dbReference type="Gene3D" id="1.10.220.20">
    <property type="match status" value="1"/>
</dbReference>
<reference evidence="2 3" key="1">
    <citation type="submission" date="2020-08" db="EMBL/GenBank/DDBJ databases">
        <authorList>
            <person name="Hejnol A."/>
        </authorList>
    </citation>
    <scope>NUCLEOTIDE SEQUENCE [LARGE SCALE GENOMIC DNA]</scope>
</reference>
<dbReference type="InterPro" id="IPR000904">
    <property type="entry name" value="Sec7_dom"/>
</dbReference>
<dbReference type="PANTHER" id="PTHR10663:SF372">
    <property type="entry name" value="F-BOX ONLY PROTEIN 8"/>
    <property type="match status" value="1"/>
</dbReference>
<dbReference type="SMART" id="SM00222">
    <property type="entry name" value="Sec7"/>
    <property type="match status" value="1"/>
</dbReference>
<dbReference type="OrthoDB" id="430364at2759"/>
<dbReference type="InterPro" id="IPR023394">
    <property type="entry name" value="Sec7_C_sf"/>
</dbReference>
<proteinExistence type="predicted"/>
<dbReference type="GO" id="GO:0032012">
    <property type="term" value="P:regulation of ARF protein signal transduction"/>
    <property type="evidence" value="ECO:0007669"/>
    <property type="project" value="InterPro"/>
</dbReference>
<protein>
    <submittedName>
        <fullName evidence="2">DgyrCDS8216</fullName>
    </submittedName>
</protein>
<evidence type="ECO:0000313" key="3">
    <source>
        <dbReference type="Proteomes" id="UP000549394"/>
    </source>
</evidence>
<dbReference type="Gene3D" id="1.10.1000.11">
    <property type="entry name" value="Arf Nucleotide-binding Site Opener,domain 2"/>
    <property type="match status" value="1"/>
</dbReference>
<dbReference type="SUPFAM" id="SSF48425">
    <property type="entry name" value="Sec7 domain"/>
    <property type="match status" value="1"/>
</dbReference>
<dbReference type="Gene3D" id="1.20.1280.50">
    <property type="match status" value="1"/>
</dbReference>
<feature type="domain" description="SEC7" evidence="1">
    <location>
        <begin position="71"/>
        <end position="255"/>
    </location>
</feature>
<dbReference type="InterPro" id="IPR001810">
    <property type="entry name" value="F-box_dom"/>
</dbReference>
<dbReference type="PANTHER" id="PTHR10663">
    <property type="entry name" value="GUANYL-NUCLEOTIDE EXCHANGE FACTOR"/>
    <property type="match status" value="1"/>
</dbReference>
<accession>A0A7I8VTJ3</accession>